<feature type="transmembrane region" description="Helical" evidence="1">
    <location>
        <begin position="155"/>
        <end position="180"/>
    </location>
</feature>
<evidence type="ECO:0000313" key="2">
    <source>
        <dbReference type="EMBL" id="SDN07652.1"/>
    </source>
</evidence>
<proteinExistence type="predicted"/>
<protein>
    <submittedName>
        <fullName evidence="2">Uncharacterized protein</fullName>
    </submittedName>
</protein>
<dbReference type="STRING" id="1196353.SAMN05444921_118109"/>
<organism evidence="2 3">
    <name type="scientific">Streptomyces wuyuanensis</name>
    <dbReference type="NCBI Taxonomy" id="1196353"/>
    <lineage>
        <taxon>Bacteria</taxon>
        <taxon>Bacillati</taxon>
        <taxon>Actinomycetota</taxon>
        <taxon>Actinomycetes</taxon>
        <taxon>Kitasatosporales</taxon>
        <taxon>Streptomycetaceae</taxon>
        <taxon>Streptomyces</taxon>
    </lineage>
</organism>
<dbReference type="EMBL" id="FNHI01000018">
    <property type="protein sequence ID" value="SDN07652.1"/>
    <property type="molecule type" value="Genomic_DNA"/>
</dbReference>
<dbReference type="RefSeq" id="WP_143041528.1">
    <property type="nucleotide sequence ID" value="NZ_FNHI01000018.1"/>
</dbReference>
<dbReference type="PANTHER" id="PTHR42305:SF1">
    <property type="entry name" value="MEMBRANE PROTEIN RV1733C-RELATED"/>
    <property type="match status" value="1"/>
</dbReference>
<gene>
    <name evidence="2" type="ORF">SAMN05444921_118109</name>
</gene>
<evidence type="ECO:0000313" key="3">
    <source>
        <dbReference type="Proteomes" id="UP000199063"/>
    </source>
</evidence>
<dbReference type="AlphaFoldDB" id="A0A1G9YF24"/>
<accession>A0A1G9YF24</accession>
<name>A0A1G9YF24_9ACTN</name>
<feature type="transmembrane region" description="Helical" evidence="1">
    <location>
        <begin position="44"/>
        <end position="67"/>
    </location>
</feature>
<dbReference type="PANTHER" id="PTHR42305">
    <property type="entry name" value="MEMBRANE PROTEIN RV1733C-RELATED"/>
    <property type="match status" value="1"/>
</dbReference>
<keyword evidence="3" id="KW-1185">Reference proteome</keyword>
<dbReference type="GeneID" id="40832258"/>
<dbReference type="Proteomes" id="UP000199063">
    <property type="component" value="Unassembled WGS sequence"/>
</dbReference>
<reference evidence="3" key="1">
    <citation type="submission" date="2016-10" db="EMBL/GenBank/DDBJ databases">
        <authorList>
            <person name="Varghese N."/>
            <person name="Submissions S."/>
        </authorList>
    </citation>
    <scope>NUCLEOTIDE SEQUENCE [LARGE SCALE GENOMIC DNA]</scope>
    <source>
        <strain evidence="3">CGMCC 4.7042</strain>
    </source>
</reference>
<keyword evidence="1" id="KW-0812">Transmembrane</keyword>
<keyword evidence="1" id="KW-1133">Transmembrane helix</keyword>
<sequence length="210" mass="22374">MTNELSAPRPHGVAGHSLWRHLVRAAGRDARPLVRPADRAHSRLMVEGALAVLMALMLAVAATWATWTSEHRRVLDEERQQVRATTVTEAVASASDTRSGVPDAALAEATWSRPGSGAHRGVVEVPLGTAAGSVVRIWVDEHGRLVPKPSTDADMAMASALAGVSVFTVLAGAAAAVTGFRDRRLEGRTLEAWEAEWAAVEPRWSGRPGE</sequence>
<evidence type="ECO:0000256" key="1">
    <source>
        <dbReference type="SAM" id="Phobius"/>
    </source>
</evidence>
<keyword evidence="1" id="KW-0472">Membrane</keyword>
<dbReference type="InterPro" id="IPR039708">
    <property type="entry name" value="MT1774/Rv1733c-like"/>
</dbReference>
<dbReference type="OrthoDB" id="4213157at2"/>